<dbReference type="EMBL" id="JBFYGN010000021">
    <property type="protein sequence ID" value="MEX8194460.1"/>
    <property type="molecule type" value="Genomic_DNA"/>
</dbReference>
<comment type="subcellular location">
    <subcellularLocation>
        <location evidence="2">Cell membrane</location>
        <topology evidence="2">Lipid-anchor</topology>
    </subcellularLocation>
</comment>
<keyword evidence="2" id="KW-0564">Palmitate</keyword>
<keyword evidence="2" id="KW-1134">Transmembrane beta strand</keyword>
<organism evidence="4 5">
    <name type="scientific">Comamonas guangdongensis</name>
    <dbReference type="NCBI Taxonomy" id="510515"/>
    <lineage>
        <taxon>Bacteria</taxon>
        <taxon>Pseudomonadati</taxon>
        <taxon>Pseudomonadota</taxon>
        <taxon>Betaproteobacteria</taxon>
        <taxon>Burkholderiales</taxon>
        <taxon>Comamonadaceae</taxon>
        <taxon>Comamonas</taxon>
    </lineage>
</organism>
<keyword evidence="2" id="KW-0472">Membrane</keyword>
<dbReference type="NCBIfam" id="TIGR01845">
    <property type="entry name" value="outer_NodT"/>
    <property type="match status" value="1"/>
</dbReference>
<evidence type="ECO:0000313" key="5">
    <source>
        <dbReference type="Proteomes" id="UP001561046"/>
    </source>
</evidence>
<keyword evidence="5" id="KW-1185">Reference proteome</keyword>
<evidence type="ECO:0000313" key="4">
    <source>
        <dbReference type="EMBL" id="MEX8194460.1"/>
    </source>
</evidence>
<sequence>MRKPFQQTSKLHAIGLAACITSLLAGCAAGPDYVRPKVNAPQALTRGPVATTLPGSNTGDISAQWWQAFGSSELDAMVQEAMEKSPTIEAAQATLRAARQNVVAQRGYFLPSVQLGYNPSRQNTGQSMSAPLENGDSLYTYHTAQLSVSYSPDLFGSNRRQVEGLQAAEENQRLQLQAARLSLAANLVAAVIQASMLQEQSMLLQQAVEAAQEQLQHMRKQQANGYASGMDVATQQTLLLQLQQELPPLQKSLEQTRNLVATLMARTPDKAPALLPLSSFKLPLLPQVVPSELVEQRPDIRAAETQVQQASAAVGVATAARLPQLSISAAYGGGATSFSRMFSAGNITWSVGAGLLAPIFSGGTLLAHQKAAQAELEASAASYQSTVLSAFQDVANALYAVDTDTRALQMSRDSESASETTWKLSQSQLNAGYASLPTALAAKQSWLQARAASVAAHGSLYGDVVALYQSLGGGVLKPEAAAKQ</sequence>
<gene>
    <name evidence="4" type="ORF">AB6724_16630</name>
</gene>
<feature type="coiled-coil region" evidence="3">
    <location>
        <begin position="194"/>
        <end position="221"/>
    </location>
</feature>
<dbReference type="SUPFAM" id="SSF56954">
    <property type="entry name" value="Outer membrane efflux proteins (OEP)"/>
    <property type="match status" value="1"/>
</dbReference>
<accession>A0ABV3ZYK0</accession>
<name>A0ABV3ZYK0_9BURK</name>
<keyword evidence="3" id="KW-0175">Coiled coil</keyword>
<dbReference type="Pfam" id="PF02321">
    <property type="entry name" value="OEP"/>
    <property type="match status" value="2"/>
</dbReference>
<dbReference type="Gene3D" id="2.20.200.10">
    <property type="entry name" value="Outer membrane efflux proteins (OEP)"/>
    <property type="match status" value="1"/>
</dbReference>
<feature type="chain" id="PRO_5044952753" evidence="2">
    <location>
        <begin position="26"/>
        <end position="484"/>
    </location>
</feature>
<dbReference type="RefSeq" id="WP_369339640.1">
    <property type="nucleotide sequence ID" value="NZ_JBFYGN010000021.1"/>
</dbReference>
<evidence type="ECO:0000256" key="3">
    <source>
        <dbReference type="SAM" id="Coils"/>
    </source>
</evidence>
<dbReference type="Proteomes" id="UP001561046">
    <property type="component" value="Unassembled WGS sequence"/>
</dbReference>
<proteinExistence type="inferred from homology"/>
<keyword evidence="2" id="KW-0449">Lipoprotein</keyword>
<dbReference type="InterPro" id="IPR003423">
    <property type="entry name" value="OMP_efflux"/>
</dbReference>
<keyword evidence="2" id="KW-0732">Signal</keyword>
<evidence type="ECO:0000256" key="2">
    <source>
        <dbReference type="RuleBase" id="RU362097"/>
    </source>
</evidence>
<dbReference type="InterPro" id="IPR010131">
    <property type="entry name" value="MdtP/NodT-like"/>
</dbReference>
<protein>
    <submittedName>
        <fullName evidence="4">Efflux transporter outer membrane subunit</fullName>
    </submittedName>
</protein>
<evidence type="ECO:0000256" key="1">
    <source>
        <dbReference type="ARBA" id="ARBA00007613"/>
    </source>
</evidence>
<comment type="similarity">
    <text evidence="1 2">Belongs to the outer membrane factor (OMF) (TC 1.B.17) family.</text>
</comment>
<feature type="signal peptide" evidence="2">
    <location>
        <begin position="1"/>
        <end position="25"/>
    </location>
</feature>
<comment type="caution">
    <text evidence="4">The sequence shown here is derived from an EMBL/GenBank/DDBJ whole genome shotgun (WGS) entry which is preliminary data.</text>
</comment>
<keyword evidence="2" id="KW-0812">Transmembrane</keyword>
<dbReference type="Gene3D" id="1.20.1600.10">
    <property type="entry name" value="Outer membrane efflux proteins (OEP)"/>
    <property type="match status" value="1"/>
</dbReference>
<dbReference type="PROSITE" id="PS51257">
    <property type="entry name" value="PROKAR_LIPOPROTEIN"/>
    <property type="match status" value="1"/>
</dbReference>
<dbReference type="PANTHER" id="PTHR30203:SF33">
    <property type="entry name" value="BLR4455 PROTEIN"/>
    <property type="match status" value="1"/>
</dbReference>
<dbReference type="PANTHER" id="PTHR30203">
    <property type="entry name" value="OUTER MEMBRANE CATION EFFLUX PROTEIN"/>
    <property type="match status" value="1"/>
</dbReference>
<reference evidence="4 5" key="1">
    <citation type="journal article" date="2013" name="Int. J. Syst. Evol. Microbiol.">
        <title>Comamonas guangdongensis sp. nov., isolated from subterranean forest sediment, and emended description of the genus Comamonas.</title>
        <authorList>
            <person name="Zhang J."/>
            <person name="Wang Y."/>
            <person name="Zhou S."/>
            <person name="Wu C."/>
            <person name="He J."/>
            <person name="Li F."/>
        </authorList>
    </citation>
    <scope>NUCLEOTIDE SEQUENCE [LARGE SCALE GENOMIC DNA]</scope>
    <source>
        <strain evidence="4 5">CCTCC AB2011133</strain>
    </source>
</reference>